<dbReference type="RefSeq" id="XP_030062294.1">
    <property type="nucleotide sequence ID" value="XM_030206434.1"/>
</dbReference>
<protein>
    <submittedName>
        <fullName evidence="3 4">Uncharacterized protein LOC115472234</fullName>
    </submittedName>
</protein>
<evidence type="ECO:0000313" key="2">
    <source>
        <dbReference type="Proteomes" id="UP000515156"/>
    </source>
</evidence>
<gene>
    <name evidence="3 4" type="primary">LOC115472234</name>
</gene>
<accession>A0A6P7YHB9</accession>
<evidence type="ECO:0000313" key="4">
    <source>
        <dbReference type="RefSeq" id="XP_030062294.1"/>
    </source>
</evidence>
<name>A0A6P7YHB9_9AMPH</name>
<feature type="transmembrane region" description="Helical" evidence="1">
    <location>
        <begin position="185"/>
        <end position="206"/>
    </location>
</feature>
<keyword evidence="1" id="KW-0472">Membrane</keyword>
<reference evidence="3 4" key="1">
    <citation type="submission" date="2025-04" db="UniProtKB">
        <authorList>
            <consortium name="RefSeq"/>
        </authorList>
    </citation>
    <scope>IDENTIFICATION</scope>
</reference>
<keyword evidence="2" id="KW-1185">Reference proteome</keyword>
<dbReference type="AlphaFoldDB" id="A0A6P7YHB9"/>
<dbReference type="GeneID" id="115472234"/>
<evidence type="ECO:0000313" key="3">
    <source>
        <dbReference type="RefSeq" id="XP_030062293.1"/>
    </source>
</evidence>
<dbReference type="RefSeq" id="XP_030062293.1">
    <property type="nucleotide sequence ID" value="XM_030206433.1"/>
</dbReference>
<dbReference type="KEGG" id="muo:115472234"/>
<organism evidence="2 4">
    <name type="scientific">Microcaecilia unicolor</name>
    <dbReference type="NCBI Taxonomy" id="1415580"/>
    <lineage>
        <taxon>Eukaryota</taxon>
        <taxon>Metazoa</taxon>
        <taxon>Chordata</taxon>
        <taxon>Craniata</taxon>
        <taxon>Vertebrata</taxon>
        <taxon>Euteleostomi</taxon>
        <taxon>Amphibia</taxon>
        <taxon>Gymnophiona</taxon>
        <taxon>Siphonopidae</taxon>
        <taxon>Microcaecilia</taxon>
    </lineage>
</organism>
<evidence type="ECO:0000256" key="1">
    <source>
        <dbReference type="SAM" id="Phobius"/>
    </source>
</evidence>
<keyword evidence="1" id="KW-1133">Transmembrane helix</keyword>
<sequence>MYICDCLTFALPRTLSTGIRLAGWDNQLDLHLIMREVSLHCTSASQTFNSTLQNLISMRKGCDLFGLRGSALLLLHPFLLTVSCEISLSDLQHLTEILKNLDTPNPETIMEVNLISDGDPMTLQFPQGQRESNQLDSTGFPFTSRLKRLVQVLRVARYHQHWDTENGLSMDSATKAQGSKLWPKILLGLGVLFMVTVMVLLFLWNYKCIVIDRFCEQGGEVLTPVLFDAKAIERS</sequence>
<dbReference type="Proteomes" id="UP000515156">
    <property type="component" value="Chromosome 6"/>
</dbReference>
<keyword evidence="1" id="KW-0812">Transmembrane</keyword>
<proteinExistence type="predicted"/>